<comment type="caution">
    <text evidence="2">The sequence shown here is derived from an EMBL/GenBank/DDBJ whole genome shotgun (WGS) entry which is preliminary data.</text>
</comment>
<organism evidence="2 3">
    <name type="scientific">Cardamine amara subsp. amara</name>
    <dbReference type="NCBI Taxonomy" id="228776"/>
    <lineage>
        <taxon>Eukaryota</taxon>
        <taxon>Viridiplantae</taxon>
        <taxon>Streptophyta</taxon>
        <taxon>Embryophyta</taxon>
        <taxon>Tracheophyta</taxon>
        <taxon>Spermatophyta</taxon>
        <taxon>Magnoliopsida</taxon>
        <taxon>eudicotyledons</taxon>
        <taxon>Gunneridae</taxon>
        <taxon>Pentapetalae</taxon>
        <taxon>rosids</taxon>
        <taxon>malvids</taxon>
        <taxon>Brassicales</taxon>
        <taxon>Brassicaceae</taxon>
        <taxon>Cardamineae</taxon>
        <taxon>Cardamine</taxon>
    </lineage>
</organism>
<dbReference type="PANTHER" id="PTHR42648">
    <property type="entry name" value="TRANSPOSASE, PUTATIVE-RELATED"/>
    <property type="match status" value="1"/>
</dbReference>
<dbReference type="Gene3D" id="3.30.420.10">
    <property type="entry name" value="Ribonuclease H-like superfamily/Ribonuclease H"/>
    <property type="match status" value="1"/>
</dbReference>
<dbReference type="Proteomes" id="UP001558713">
    <property type="component" value="Unassembled WGS sequence"/>
</dbReference>
<evidence type="ECO:0000313" key="2">
    <source>
        <dbReference type="EMBL" id="KAL1226003.1"/>
    </source>
</evidence>
<dbReference type="PROSITE" id="PS50994">
    <property type="entry name" value="INTEGRASE"/>
    <property type="match status" value="1"/>
</dbReference>
<dbReference type="PANTHER" id="PTHR42648:SF31">
    <property type="entry name" value="RNA-DIRECTED DNA POLYMERASE"/>
    <property type="match status" value="1"/>
</dbReference>
<dbReference type="EMBL" id="JBANAX010000014">
    <property type="protein sequence ID" value="KAL1226003.1"/>
    <property type="molecule type" value="Genomic_DNA"/>
</dbReference>
<name>A0ABD1C945_CARAN</name>
<keyword evidence="3" id="KW-1185">Reference proteome</keyword>
<reference evidence="2 3" key="1">
    <citation type="submission" date="2024-04" db="EMBL/GenBank/DDBJ databases">
        <title>Genome assembly C_amara_ONT_v2.</title>
        <authorList>
            <person name="Yant L."/>
            <person name="Moore C."/>
            <person name="Slenker M."/>
        </authorList>
    </citation>
    <scope>NUCLEOTIDE SEQUENCE [LARGE SCALE GENOMIC DNA]</scope>
    <source>
        <tissue evidence="2">Leaf</tissue>
    </source>
</reference>
<dbReference type="InterPro" id="IPR057670">
    <property type="entry name" value="SH3_retrovirus"/>
</dbReference>
<dbReference type="InterPro" id="IPR039537">
    <property type="entry name" value="Retrotran_Ty1/copia-like"/>
</dbReference>
<dbReference type="AlphaFoldDB" id="A0ABD1C945"/>
<dbReference type="Pfam" id="PF25597">
    <property type="entry name" value="SH3_retrovirus"/>
    <property type="match status" value="1"/>
</dbReference>
<evidence type="ECO:0000259" key="1">
    <source>
        <dbReference type="PROSITE" id="PS50994"/>
    </source>
</evidence>
<dbReference type="InterPro" id="IPR036397">
    <property type="entry name" value="RNaseH_sf"/>
</dbReference>
<dbReference type="InterPro" id="IPR012337">
    <property type="entry name" value="RNaseH-like_sf"/>
</dbReference>
<accession>A0ABD1C945</accession>
<protein>
    <submittedName>
        <fullName evidence="2">Retrovirus-related Pol polyprotein from transposon RE2</fullName>
    </submittedName>
</protein>
<dbReference type="SUPFAM" id="SSF53098">
    <property type="entry name" value="Ribonuclease H-like"/>
    <property type="match status" value="1"/>
</dbReference>
<dbReference type="InterPro" id="IPR001584">
    <property type="entry name" value="Integrase_cat-core"/>
</dbReference>
<proteinExistence type="predicted"/>
<gene>
    <name evidence="2" type="ORF">V5N11_008735</name>
</gene>
<feature type="domain" description="Integrase catalytic" evidence="1">
    <location>
        <begin position="1"/>
        <end position="106"/>
    </location>
</feature>
<evidence type="ECO:0000313" key="3">
    <source>
        <dbReference type="Proteomes" id="UP001558713"/>
    </source>
</evidence>
<sequence>MAFRQSGNHVRMVRSDNGTEFMCIKSFFASEGIVHQTLCVGTPQQNGRVERKHIHILNVALALRFQASFPIEFWDDCVLTACYLIDRTPSKVLNGKMPYELLFGKPAAYKHLKFFGCLCYAHKGTRVRDKFDERTTRCVFLGYPYNQKG</sequence>